<comment type="subcellular location">
    <subcellularLocation>
        <location evidence="1">Cell membrane</location>
        <topology evidence="1">Multi-pass membrane protein</topology>
    </subcellularLocation>
</comment>
<dbReference type="EMBL" id="RHHQ01000012">
    <property type="protein sequence ID" value="RNB87146.1"/>
    <property type="molecule type" value="Genomic_DNA"/>
</dbReference>
<feature type="transmembrane region" description="Helical" evidence="6">
    <location>
        <begin position="92"/>
        <end position="110"/>
    </location>
</feature>
<proteinExistence type="predicted"/>
<gene>
    <name evidence="8" type="ORF">EDM56_15785</name>
</gene>
<accession>A0A3M8DGM1</accession>
<keyword evidence="2" id="KW-1003">Cell membrane</keyword>
<dbReference type="InterPro" id="IPR010343">
    <property type="entry name" value="ArAE_1"/>
</dbReference>
<dbReference type="PANTHER" id="PTHR40064">
    <property type="entry name" value="MEMBRANE PROTEIN-RELATED"/>
    <property type="match status" value="1"/>
</dbReference>
<evidence type="ECO:0000256" key="4">
    <source>
        <dbReference type="ARBA" id="ARBA00022989"/>
    </source>
</evidence>
<comment type="caution">
    <text evidence="8">The sequence shown here is derived from an EMBL/GenBank/DDBJ whole genome shotgun (WGS) entry which is preliminary data.</text>
</comment>
<dbReference type="Pfam" id="PF11728">
    <property type="entry name" value="ArAE_1_C"/>
    <property type="match status" value="1"/>
</dbReference>
<organism evidence="8 9">
    <name type="scientific">Brevibacillus fluminis</name>
    <dbReference type="NCBI Taxonomy" id="511487"/>
    <lineage>
        <taxon>Bacteria</taxon>
        <taxon>Bacillati</taxon>
        <taxon>Bacillota</taxon>
        <taxon>Bacilli</taxon>
        <taxon>Bacillales</taxon>
        <taxon>Paenibacillaceae</taxon>
        <taxon>Brevibacillus</taxon>
    </lineage>
</organism>
<evidence type="ECO:0000313" key="9">
    <source>
        <dbReference type="Proteomes" id="UP000271031"/>
    </source>
</evidence>
<feature type="transmembrane region" description="Helical" evidence="6">
    <location>
        <begin position="67"/>
        <end position="86"/>
    </location>
</feature>
<evidence type="ECO:0000256" key="3">
    <source>
        <dbReference type="ARBA" id="ARBA00022692"/>
    </source>
</evidence>
<protein>
    <submittedName>
        <fullName evidence="8">Aromatic acid exporter family protein</fullName>
    </submittedName>
</protein>
<dbReference type="InterPro" id="IPR052984">
    <property type="entry name" value="UPF0421"/>
</dbReference>
<evidence type="ECO:0000256" key="5">
    <source>
        <dbReference type="ARBA" id="ARBA00023136"/>
    </source>
</evidence>
<keyword evidence="3 6" id="KW-0812">Transmembrane</keyword>
<evidence type="ECO:0000259" key="7">
    <source>
        <dbReference type="Pfam" id="PF11728"/>
    </source>
</evidence>
<name>A0A3M8DGM1_9BACL</name>
<dbReference type="InterPro" id="IPR021062">
    <property type="entry name" value="ArAE_1_C"/>
</dbReference>
<keyword evidence="5 6" id="KW-0472">Membrane</keyword>
<evidence type="ECO:0000256" key="1">
    <source>
        <dbReference type="ARBA" id="ARBA00004651"/>
    </source>
</evidence>
<dbReference type="Gene3D" id="1.20.120.940">
    <property type="entry name" value="Putative aromatic acid exporter, C-terminal domain"/>
    <property type="match status" value="1"/>
</dbReference>
<dbReference type="Pfam" id="PF06081">
    <property type="entry name" value="ArAE_1"/>
    <property type="match status" value="1"/>
</dbReference>
<keyword evidence="4 6" id="KW-1133">Transmembrane helix</keyword>
<dbReference type="PANTHER" id="PTHR40064:SF1">
    <property type="entry name" value="MEMBRANE PROTEIN"/>
    <property type="match status" value="1"/>
</dbReference>
<dbReference type="Proteomes" id="UP000271031">
    <property type="component" value="Unassembled WGS sequence"/>
</dbReference>
<sequence length="329" mass="37131">MGGRLLIPSDKEGNNVFIGTRTIKTAIGTGVSIAIAHAIGLDYFATAGTIAILCIQVTRKRTVKTSLFRFAASLLVILFAFLFFSLLGYHPWTVTILLLVFLPVLVKLKIQEGFVTSAVILMHIFTLQEMTIPILINEMSLVGIGVGVALLMNLWMPSYNKTIAGLQCTIEQNFRTIIKEFSIYLRQGESEWDGKELLETAKLLDQAIKLAVLENENRLIREENTAFDYFVMREKQFVLLERMMPIVSSLTLQVPQGTQIAEFLEELGSRVHPGNTAYLFLEKLQVMVEAIKQAPLPLSREEFEIRASLFTLLREIEEYLYIKHNLGKA</sequence>
<feature type="domain" description="Putative aromatic acid exporter C-terminal" evidence="7">
    <location>
        <begin position="162"/>
        <end position="323"/>
    </location>
</feature>
<dbReference type="GO" id="GO:0005886">
    <property type="term" value="C:plasma membrane"/>
    <property type="evidence" value="ECO:0007669"/>
    <property type="project" value="UniProtKB-SubCell"/>
</dbReference>
<dbReference type="AlphaFoldDB" id="A0A3M8DGM1"/>
<reference evidence="8 9" key="1">
    <citation type="submission" date="2018-10" db="EMBL/GenBank/DDBJ databases">
        <title>Phylogenomics of Brevibacillus.</title>
        <authorList>
            <person name="Dunlap C."/>
        </authorList>
    </citation>
    <scope>NUCLEOTIDE SEQUENCE [LARGE SCALE GENOMIC DNA]</scope>
    <source>
        <strain evidence="8 9">JCM 15716</strain>
    </source>
</reference>
<feature type="transmembrane region" description="Helical" evidence="6">
    <location>
        <begin position="131"/>
        <end position="156"/>
    </location>
</feature>
<dbReference type="OrthoDB" id="357521at2"/>
<evidence type="ECO:0000256" key="6">
    <source>
        <dbReference type="SAM" id="Phobius"/>
    </source>
</evidence>
<evidence type="ECO:0000313" key="8">
    <source>
        <dbReference type="EMBL" id="RNB87146.1"/>
    </source>
</evidence>
<evidence type="ECO:0000256" key="2">
    <source>
        <dbReference type="ARBA" id="ARBA00022475"/>
    </source>
</evidence>
<keyword evidence="9" id="KW-1185">Reference proteome</keyword>
<dbReference type="InterPro" id="IPR038323">
    <property type="entry name" value="ArAE_1_C_sf"/>
</dbReference>
<feature type="transmembrane region" description="Helical" evidence="6">
    <location>
        <begin position="34"/>
        <end position="55"/>
    </location>
</feature>